<proteinExistence type="predicted"/>
<dbReference type="SUPFAM" id="SSF48371">
    <property type="entry name" value="ARM repeat"/>
    <property type="match status" value="1"/>
</dbReference>
<dbReference type="AlphaFoldDB" id="X0ZKM3"/>
<dbReference type="Gene3D" id="1.25.10.10">
    <property type="entry name" value="Leucine-rich Repeat Variant"/>
    <property type="match status" value="2"/>
</dbReference>
<name>X0ZKM3_9ZZZZ</name>
<organism evidence="1">
    <name type="scientific">marine sediment metagenome</name>
    <dbReference type="NCBI Taxonomy" id="412755"/>
    <lineage>
        <taxon>unclassified sequences</taxon>
        <taxon>metagenomes</taxon>
        <taxon>ecological metagenomes</taxon>
    </lineage>
</organism>
<gene>
    <name evidence="1" type="ORF">S01H4_17351</name>
</gene>
<accession>X0ZKM3</accession>
<dbReference type="EMBL" id="BART01007636">
    <property type="protein sequence ID" value="GAG60903.1"/>
    <property type="molecule type" value="Genomic_DNA"/>
</dbReference>
<dbReference type="InterPro" id="IPR016024">
    <property type="entry name" value="ARM-type_fold"/>
</dbReference>
<sequence length="271" mass="30790">MKDPTSSVRASVFEVFGKIGRFKKYHIPILPFLNGLTDLDEGVRTAAIFALEKYYDEESKALNLDEIINKIDPNNFDVLKSILSLLGRLWKKNPEKILKTLLNYIKSDDDELKEKISSILVDKYSFNPDLIFQNLTKIPDVSKFITKGIISKTIIKIAKTDPSRVIPNLYQCLKSENIDIVFNAVSSIEGLIDDFSDEINLNPILLLLQKDIDEKIKKEATKIITKIAKIKPLSIEPVLNEIFQFINNQETSVKISLSKSILEIAKKSPHL</sequence>
<dbReference type="InterPro" id="IPR011989">
    <property type="entry name" value="ARM-like"/>
</dbReference>
<evidence type="ECO:0000313" key="1">
    <source>
        <dbReference type="EMBL" id="GAG60903.1"/>
    </source>
</evidence>
<evidence type="ECO:0008006" key="2">
    <source>
        <dbReference type="Google" id="ProtNLM"/>
    </source>
</evidence>
<comment type="caution">
    <text evidence="1">The sequence shown here is derived from an EMBL/GenBank/DDBJ whole genome shotgun (WGS) entry which is preliminary data.</text>
</comment>
<reference evidence="1" key="1">
    <citation type="journal article" date="2014" name="Front. Microbiol.">
        <title>High frequency of phylogenetically diverse reductive dehalogenase-homologous genes in deep subseafloor sedimentary metagenomes.</title>
        <authorList>
            <person name="Kawai M."/>
            <person name="Futagami T."/>
            <person name="Toyoda A."/>
            <person name="Takaki Y."/>
            <person name="Nishi S."/>
            <person name="Hori S."/>
            <person name="Arai W."/>
            <person name="Tsubouchi T."/>
            <person name="Morono Y."/>
            <person name="Uchiyama I."/>
            <person name="Ito T."/>
            <person name="Fujiyama A."/>
            <person name="Inagaki F."/>
            <person name="Takami H."/>
        </authorList>
    </citation>
    <scope>NUCLEOTIDE SEQUENCE</scope>
    <source>
        <strain evidence="1">Expedition CK06-06</strain>
    </source>
</reference>
<protein>
    <recommendedName>
        <fullName evidence="2">Condensin complex subunit 1 C-terminal domain-containing protein</fullName>
    </recommendedName>
</protein>
<feature type="non-terminal residue" evidence="1">
    <location>
        <position position="271"/>
    </location>
</feature>